<proteinExistence type="predicted"/>
<comment type="caution">
    <text evidence="1">The sequence shown here is derived from an EMBL/GenBank/DDBJ whole genome shotgun (WGS) entry which is preliminary data.</text>
</comment>
<sequence length="185" mass="21142">MGLLSKLAISIAAVGCTTCFTQIEDKEAFKEHAHAYENSYIKYANTDQGRFERSSKNALRTAYLACGSSDDEILQAVKGMKKVSKKCHEWIKKCNRGLLLKQEPTVSLDAFVKQARSYYDIHNLVKNSEDYVSYNTSHKVFKREVIKLIKEGCTVEDVTDTMKDAGIEDERILSRPLYWKKKDID</sequence>
<organism evidence="1 2">
    <name type="scientific">Aerophobetes bacterium</name>
    <dbReference type="NCBI Taxonomy" id="2030807"/>
    <lineage>
        <taxon>Bacteria</taxon>
        <taxon>Candidatus Aerophobota</taxon>
    </lineage>
</organism>
<accession>A0A2A4YK89</accession>
<reference evidence="2" key="1">
    <citation type="submission" date="2017-08" db="EMBL/GenBank/DDBJ databases">
        <title>A dynamic microbial community with high functional redundancy inhabits the cold, oxic subseafloor aquifer.</title>
        <authorList>
            <person name="Tully B.J."/>
            <person name="Wheat C.G."/>
            <person name="Glazer B.T."/>
            <person name="Huber J.A."/>
        </authorList>
    </citation>
    <scope>NUCLEOTIDE SEQUENCE [LARGE SCALE GENOMIC DNA]</scope>
</reference>
<gene>
    <name evidence="1" type="ORF">COB11_02755</name>
</gene>
<dbReference type="Proteomes" id="UP000217838">
    <property type="component" value="Unassembled WGS sequence"/>
</dbReference>
<evidence type="ECO:0000313" key="1">
    <source>
        <dbReference type="EMBL" id="PCI95238.1"/>
    </source>
</evidence>
<name>A0A2A4YK89_UNCAE</name>
<evidence type="ECO:0000313" key="2">
    <source>
        <dbReference type="Proteomes" id="UP000217838"/>
    </source>
</evidence>
<dbReference type="EMBL" id="NVUU01000025">
    <property type="protein sequence ID" value="PCI95238.1"/>
    <property type="molecule type" value="Genomic_DNA"/>
</dbReference>
<protein>
    <submittedName>
        <fullName evidence="1">Uncharacterized protein</fullName>
    </submittedName>
</protein>
<dbReference type="AlphaFoldDB" id="A0A2A4YK89"/>